<dbReference type="OrthoDB" id="15189at2759"/>
<organism evidence="6 7">
    <name type="scientific">Coniophora puteana (strain RWD-64-598)</name>
    <name type="common">Brown rot fungus</name>
    <dbReference type="NCBI Taxonomy" id="741705"/>
    <lineage>
        <taxon>Eukaryota</taxon>
        <taxon>Fungi</taxon>
        <taxon>Dikarya</taxon>
        <taxon>Basidiomycota</taxon>
        <taxon>Agaricomycotina</taxon>
        <taxon>Agaricomycetes</taxon>
        <taxon>Agaricomycetidae</taxon>
        <taxon>Boletales</taxon>
        <taxon>Coniophorineae</taxon>
        <taxon>Coniophoraceae</taxon>
        <taxon>Coniophora</taxon>
    </lineage>
</organism>
<evidence type="ECO:0000256" key="3">
    <source>
        <dbReference type="SAM" id="Phobius"/>
    </source>
</evidence>
<dbReference type="Gene3D" id="2.40.70.10">
    <property type="entry name" value="Acid Proteases"/>
    <property type="match status" value="2"/>
</dbReference>
<keyword evidence="6" id="KW-0378">Hydrolase</keyword>
<dbReference type="Pfam" id="PF00026">
    <property type="entry name" value="Asp"/>
    <property type="match status" value="1"/>
</dbReference>
<feature type="region of interest" description="Disordered" evidence="2">
    <location>
        <begin position="400"/>
        <end position="448"/>
    </location>
</feature>
<evidence type="ECO:0000259" key="5">
    <source>
        <dbReference type="PROSITE" id="PS51767"/>
    </source>
</evidence>
<accession>A0A5M3MR16</accession>
<dbReference type="Proteomes" id="UP000053558">
    <property type="component" value="Unassembled WGS sequence"/>
</dbReference>
<dbReference type="GO" id="GO:0006508">
    <property type="term" value="P:proteolysis"/>
    <property type="evidence" value="ECO:0007669"/>
    <property type="project" value="UniProtKB-KW"/>
</dbReference>
<dbReference type="PROSITE" id="PS51767">
    <property type="entry name" value="PEPTIDASE_A1"/>
    <property type="match status" value="1"/>
</dbReference>
<evidence type="ECO:0000313" key="7">
    <source>
        <dbReference type="Proteomes" id="UP000053558"/>
    </source>
</evidence>
<dbReference type="RefSeq" id="XP_007768592.1">
    <property type="nucleotide sequence ID" value="XM_007770402.1"/>
</dbReference>
<keyword evidence="6" id="KW-0645">Protease</keyword>
<feature type="signal peptide" evidence="4">
    <location>
        <begin position="1"/>
        <end position="19"/>
    </location>
</feature>
<keyword evidence="4" id="KW-0732">Signal</keyword>
<proteinExistence type="inferred from homology"/>
<comment type="similarity">
    <text evidence="1">Belongs to the peptidase A1 family.</text>
</comment>
<keyword evidence="3" id="KW-0472">Membrane</keyword>
<feature type="chain" id="PRO_5024277554" evidence="4">
    <location>
        <begin position="20"/>
        <end position="552"/>
    </location>
</feature>
<protein>
    <submittedName>
        <fullName evidence="6">Acid protease</fullName>
    </submittedName>
</protein>
<name>A0A5M3MR16_CONPW</name>
<dbReference type="InterPro" id="IPR033121">
    <property type="entry name" value="PEPTIDASE_A1"/>
</dbReference>
<gene>
    <name evidence="6" type="ORF">CONPUDRAFT_137243</name>
</gene>
<feature type="compositionally biased region" description="Low complexity" evidence="2">
    <location>
        <begin position="438"/>
        <end position="448"/>
    </location>
</feature>
<dbReference type="AlphaFoldDB" id="A0A5M3MR16"/>
<feature type="transmembrane region" description="Helical" evidence="3">
    <location>
        <begin position="456"/>
        <end position="483"/>
    </location>
</feature>
<evidence type="ECO:0000313" key="6">
    <source>
        <dbReference type="EMBL" id="EIW81184.1"/>
    </source>
</evidence>
<keyword evidence="3" id="KW-1133">Transmembrane helix</keyword>
<dbReference type="GeneID" id="19200998"/>
<feature type="region of interest" description="Disordered" evidence="2">
    <location>
        <begin position="533"/>
        <end position="552"/>
    </location>
</feature>
<keyword evidence="3" id="KW-0812">Transmembrane</keyword>
<dbReference type="PANTHER" id="PTHR47966:SF73">
    <property type="entry name" value="PEPTIDASE A1 DOMAIN-CONTAINING PROTEIN"/>
    <property type="match status" value="1"/>
</dbReference>
<dbReference type="KEGG" id="cput:CONPUDRAFT_137243"/>
<comment type="caution">
    <text evidence="6">The sequence shown here is derived from an EMBL/GenBank/DDBJ whole genome shotgun (WGS) entry which is preliminary data.</text>
</comment>
<sequence length="552" mass="59175">MKRLSLTLGLTALLNAVAAVHVPMSGRQVERSSPTSLRKRTSVSGSTEVDSYYNMAYSIDVTLGGVPLSLMIDTGSSDLFSNTKIQNANDQQYSVTTNYAEGESSGEIYSATLHFADYVIPNQFFGYAPDAPTAGENGGGIVGLGPALGSLIRTNGTNTSAADPPLDRIFVMDNTTDNYVAILLDRSDDPDDPYPGDLAVCETLTQYTAVRDQPKLAVSTDTQHWGTFLDQDGLKLPNGTRIDIKTNVTQPTTSNATVVFDTGYTFPQVPGYVSDALYGNITGAKFNVSDEGSFWVLPCDAEISASFYFSGIEFPIHPLDLNMEVEEGVCVGAFQPYAVDPAQVGGGEVIYDMILGMGFLRNAYLLIDFGSRTDIDTPSDGPVFIQLLSITNATEASEDFKQARANSSGTDTGDLSELEGGSDGDLSDEDFSDEDLSSSRYKSGSSSSTSHKAKKLAAWVIGIIVAAIVLVLLLVCGACYCCFCRRKRGAAKSGPATEYRQYMPGYGAQEVYRPLNEPSPRGAEDMVIKSAGGGVQPSYSEQQYKTAWDAQH</sequence>
<reference evidence="7" key="1">
    <citation type="journal article" date="2012" name="Science">
        <title>The Paleozoic origin of enzymatic lignin decomposition reconstructed from 31 fungal genomes.</title>
        <authorList>
            <person name="Floudas D."/>
            <person name="Binder M."/>
            <person name="Riley R."/>
            <person name="Barry K."/>
            <person name="Blanchette R.A."/>
            <person name="Henrissat B."/>
            <person name="Martinez A.T."/>
            <person name="Otillar R."/>
            <person name="Spatafora J.W."/>
            <person name="Yadav J.S."/>
            <person name="Aerts A."/>
            <person name="Benoit I."/>
            <person name="Boyd A."/>
            <person name="Carlson A."/>
            <person name="Copeland A."/>
            <person name="Coutinho P.M."/>
            <person name="de Vries R.P."/>
            <person name="Ferreira P."/>
            <person name="Findley K."/>
            <person name="Foster B."/>
            <person name="Gaskell J."/>
            <person name="Glotzer D."/>
            <person name="Gorecki P."/>
            <person name="Heitman J."/>
            <person name="Hesse C."/>
            <person name="Hori C."/>
            <person name="Igarashi K."/>
            <person name="Jurgens J.A."/>
            <person name="Kallen N."/>
            <person name="Kersten P."/>
            <person name="Kohler A."/>
            <person name="Kuees U."/>
            <person name="Kumar T.K.A."/>
            <person name="Kuo A."/>
            <person name="LaButti K."/>
            <person name="Larrondo L.F."/>
            <person name="Lindquist E."/>
            <person name="Ling A."/>
            <person name="Lombard V."/>
            <person name="Lucas S."/>
            <person name="Lundell T."/>
            <person name="Martin R."/>
            <person name="McLaughlin D.J."/>
            <person name="Morgenstern I."/>
            <person name="Morin E."/>
            <person name="Murat C."/>
            <person name="Nagy L.G."/>
            <person name="Nolan M."/>
            <person name="Ohm R.A."/>
            <person name="Patyshakuliyeva A."/>
            <person name="Rokas A."/>
            <person name="Ruiz-Duenas F.J."/>
            <person name="Sabat G."/>
            <person name="Salamov A."/>
            <person name="Samejima M."/>
            <person name="Schmutz J."/>
            <person name="Slot J.C."/>
            <person name="St John F."/>
            <person name="Stenlid J."/>
            <person name="Sun H."/>
            <person name="Sun S."/>
            <person name="Syed K."/>
            <person name="Tsang A."/>
            <person name="Wiebenga A."/>
            <person name="Young D."/>
            <person name="Pisabarro A."/>
            <person name="Eastwood D.C."/>
            <person name="Martin F."/>
            <person name="Cullen D."/>
            <person name="Grigoriev I.V."/>
            <person name="Hibbett D.S."/>
        </authorList>
    </citation>
    <scope>NUCLEOTIDE SEQUENCE [LARGE SCALE GENOMIC DNA]</scope>
    <source>
        <strain evidence="7">RWD-64-598 SS2</strain>
    </source>
</reference>
<dbReference type="PANTHER" id="PTHR47966">
    <property type="entry name" value="BETA-SITE APP-CLEAVING ENZYME, ISOFORM A-RELATED"/>
    <property type="match status" value="1"/>
</dbReference>
<dbReference type="InterPro" id="IPR001461">
    <property type="entry name" value="Aspartic_peptidase_A1"/>
</dbReference>
<dbReference type="CDD" id="cd05471">
    <property type="entry name" value="pepsin_like"/>
    <property type="match status" value="1"/>
</dbReference>
<keyword evidence="7" id="KW-1185">Reference proteome</keyword>
<evidence type="ECO:0000256" key="1">
    <source>
        <dbReference type="ARBA" id="ARBA00007447"/>
    </source>
</evidence>
<evidence type="ECO:0000256" key="2">
    <source>
        <dbReference type="SAM" id="MobiDB-lite"/>
    </source>
</evidence>
<dbReference type="OMA" id="NMAYSID"/>
<dbReference type="EMBL" id="JH711578">
    <property type="protein sequence ID" value="EIW81184.1"/>
    <property type="molecule type" value="Genomic_DNA"/>
</dbReference>
<feature type="compositionally biased region" description="Acidic residues" evidence="2">
    <location>
        <begin position="414"/>
        <end position="436"/>
    </location>
</feature>
<dbReference type="InterPro" id="IPR034164">
    <property type="entry name" value="Pepsin-like_dom"/>
</dbReference>
<evidence type="ECO:0000256" key="4">
    <source>
        <dbReference type="SAM" id="SignalP"/>
    </source>
</evidence>
<dbReference type="SUPFAM" id="SSF50630">
    <property type="entry name" value="Acid proteases"/>
    <property type="match status" value="1"/>
</dbReference>
<dbReference type="GO" id="GO:0004190">
    <property type="term" value="F:aspartic-type endopeptidase activity"/>
    <property type="evidence" value="ECO:0007669"/>
    <property type="project" value="InterPro"/>
</dbReference>
<feature type="domain" description="Peptidase A1" evidence="5">
    <location>
        <begin position="57"/>
        <end position="378"/>
    </location>
</feature>
<dbReference type="InterPro" id="IPR021109">
    <property type="entry name" value="Peptidase_aspartic_dom_sf"/>
</dbReference>